<dbReference type="CDD" id="cd05825">
    <property type="entry name" value="LbH_wcaF_like"/>
    <property type="match status" value="1"/>
</dbReference>
<dbReference type="PANTHER" id="PTHR23416">
    <property type="entry name" value="SIALIC ACID SYNTHASE-RELATED"/>
    <property type="match status" value="1"/>
</dbReference>
<dbReference type="AlphaFoldDB" id="A0A1W1C1V7"/>
<dbReference type="GO" id="GO:0008374">
    <property type="term" value="F:O-acyltransferase activity"/>
    <property type="evidence" value="ECO:0007669"/>
    <property type="project" value="TreeGrafter"/>
</dbReference>
<evidence type="ECO:0000256" key="2">
    <source>
        <dbReference type="ARBA" id="ARBA00022679"/>
    </source>
</evidence>
<proteinExistence type="inferred from homology"/>
<dbReference type="InterPro" id="IPR011004">
    <property type="entry name" value="Trimer_LpxA-like_sf"/>
</dbReference>
<dbReference type="PANTHER" id="PTHR23416:SF23">
    <property type="entry name" value="ACETYLTRANSFERASE C18B11.09C-RELATED"/>
    <property type="match status" value="1"/>
</dbReference>
<reference evidence="3" key="1">
    <citation type="submission" date="2016-10" db="EMBL/GenBank/DDBJ databases">
        <authorList>
            <person name="de Groot N.N."/>
        </authorList>
    </citation>
    <scope>NUCLEOTIDE SEQUENCE</scope>
</reference>
<gene>
    <name evidence="3" type="ORF">MNB_SV-6-1222</name>
</gene>
<dbReference type="SUPFAM" id="SSF51161">
    <property type="entry name" value="Trimeric LpxA-like enzymes"/>
    <property type="match status" value="1"/>
</dbReference>
<dbReference type="GO" id="GO:0005829">
    <property type="term" value="C:cytosol"/>
    <property type="evidence" value="ECO:0007669"/>
    <property type="project" value="TreeGrafter"/>
</dbReference>
<dbReference type="NCBIfam" id="NF007797">
    <property type="entry name" value="PRK10502.1"/>
    <property type="match status" value="1"/>
</dbReference>
<dbReference type="Gene3D" id="2.160.10.10">
    <property type="entry name" value="Hexapeptide repeat proteins"/>
    <property type="match status" value="1"/>
</dbReference>
<organism evidence="3">
    <name type="scientific">hydrothermal vent metagenome</name>
    <dbReference type="NCBI Taxonomy" id="652676"/>
    <lineage>
        <taxon>unclassified sequences</taxon>
        <taxon>metagenomes</taxon>
        <taxon>ecological metagenomes</taxon>
    </lineage>
</organism>
<accession>A0A1W1C1V7</accession>
<dbReference type="InterPro" id="IPR051159">
    <property type="entry name" value="Hexapeptide_acetyltransf"/>
</dbReference>
<comment type="similarity">
    <text evidence="1">Belongs to the transferase hexapeptide repeat family.</text>
</comment>
<evidence type="ECO:0000256" key="1">
    <source>
        <dbReference type="ARBA" id="ARBA00007274"/>
    </source>
</evidence>
<protein>
    <submittedName>
        <fullName evidence="3">Acetyltransferase</fullName>
    </submittedName>
</protein>
<sequence>MEFDNIVELRRYNKTGYNPGGRTKRVLWYLTNMLFFKTQIPYPSLMKVSLLRLFGAKIGRGVVLKPNINIKYPWFLSLADYCWVGEGVWLDNLAEVKIGNNVVLSQGAYILTASHDYKKSKFDLKLGEIILEDGVWIGAKAIVTSGIKCHSHSVLTVGSVATSNLAPYMIYQGNPAKQKRKRQID</sequence>
<evidence type="ECO:0000313" key="3">
    <source>
        <dbReference type="EMBL" id="SFV59725.1"/>
    </source>
</evidence>
<name>A0A1W1C1V7_9ZZZZ</name>
<dbReference type="EMBL" id="FPHC01000053">
    <property type="protein sequence ID" value="SFV59725.1"/>
    <property type="molecule type" value="Genomic_DNA"/>
</dbReference>
<keyword evidence="2 3" id="KW-0808">Transferase</keyword>